<evidence type="ECO:0000256" key="5">
    <source>
        <dbReference type="ARBA" id="ARBA00022741"/>
    </source>
</evidence>
<dbReference type="GO" id="GO:0097171">
    <property type="term" value="P:ADP-L-glycero-beta-D-manno-heptose biosynthetic process"/>
    <property type="evidence" value="ECO:0007669"/>
    <property type="project" value="UniProtKB-UniPathway"/>
</dbReference>
<gene>
    <name evidence="11" type="primary">hldE</name>
    <name evidence="14" type="ORF">SAMN05421779_102289</name>
</gene>
<dbReference type="PANTHER" id="PTHR46969">
    <property type="entry name" value="BIFUNCTIONAL PROTEIN HLDE"/>
    <property type="match status" value="1"/>
</dbReference>
<evidence type="ECO:0000259" key="12">
    <source>
        <dbReference type="Pfam" id="PF00294"/>
    </source>
</evidence>
<comment type="function">
    <text evidence="1 11">Catalyzes the phosphorylation of D-glycero-D-manno-heptose 7-phosphate at the C-1 position to selectively form D-glycero-beta-D-manno-heptose-1,7-bisphosphate.</text>
</comment>
<keyword evidence="8 11" id="KW-0511">Multifunctional enzyme</keyword>
<accession>A0A1N7JHV7</accession>
<dbReference type="Gene3D" id="3.40.50.620">
    <property type="entry name" value="HUPs"/>
    <property type="match status" value="1"/>
</dbReference>
<evidence type="ECO:0000256" key="2">
    <source>
        <dbReference type="ARBA" id="ARBA00003753"/>
    </source>
</evidence>
<evidence type="ECO:0000256" key="7">
    <source>
        <dbReference type="ARBA" id="ARBA00022840"/>
    </source>
</evidence>
<dbReference type="EC" id="2.7.1.167" evidence="11"/>
<reference evidence="14 15" key="1">
    <citation type="submission" date="2017-01" db="EMBL/GenBank/DDBJ databases">
        <authorList>
            <person name="Mah S.A."/>
            <person name="Swanson W.J."/>
            <person name="Moy G.W."/>
            <person name="Vacquier V.D."/>
        </authorList>
    </citation>
    <scope>NUCLEOTIDE SEQUENCE [LARGE SCALE GENOMIC DNA]</scope>
    <source>
        <strain evidence="14 15">DSM 11589</strain>
    </source>
</reference>
<comment type="pathway">
    <text evidence="11">Nucleotide-sugar biosynthesis; ADP-L-glycero-beta-D-manno-heptose biosynthesis; ADP-L-glycero-beta-D-manno-heptose from D-glycero-beta-D-manno-heptose 7-phosphate: step 1/4.</text>
</comment>
<dbReference type="InterPro" id="IPR011611">
    <property type="entry name" value="PfkB_dom"/>
</dbReference>
<feature type="domain" description="Carbohydrate kinase PfkB" evidence="12">
    <location>
        <begin position="19"/>
        <end position="325"/>
    </location>
</feature>
<dbReference type="EMBL" id="FTOA01000002">
    <property type="protein sequence ID" value="SIS48907.1"/>
    <property type="molecule type" value="Genomic_DNA"/>
</dbReference>
<dbReference type="InterPro" id="IPR023030">
    <property type="entry name" value="Bifunc_HldE"/>
</dbReference>
<dbReference type="NCBIfam" id="TIGR02199">
    <property type="entry name" value="rfaE_dom_II"/>
    <property type="match status" value="1"/>
</dbReference>
<keyword evidence="6 11" id="KW-0418">Kinase</keyword>
<dbReference type="NCBIfam" id="TIGR02198">
    <property type="entry name" value="rfaE_dom_I"/>
    <property type="match status" value="1"/>
</dbReference>
<evidence type="ECO:0000256" key="6">
    <source>
        <dbReference type="ARBA" id="ARBA00022777"/>
    </source>
</evidence>
<dbReference type="SUPFAM" id="SSF53613">
    <property type="entry name" value="Ribokinase-like"/>
    <property type="match status" value="1"/>
</dbReference>
<feature type="domain" description="Cytidyltransferase-like" evidence="13">
    <location>
        <begin position="369"/>
        <end position="464"/>
    </location>
</feature>
<dbReference type="AlphaFoldDB" id="A0A1N7JHV7"/>
<keyword evidence="4 11" id="KW-0548">Nucleotidyltransferase</keyword>
<feature type="region of interest" description="Cytidylyltransferase" evidence="11">
    <location>
        <begin position="369"/>
        <end position="501"/>
    </location>
</feature>
<dbReference type="InterPro" id="IPR004821">
    <property type="entry name" value="Cyt_trans-like"/>
</dbReference>
<comment type="catalytic activity">
    <reaction evidence="11">
        <text>D-glycero-beta-D-manno-heptose 7-phosphate + ATP = D-glycero-beta-D-manno-heptose 1,7-bisphosphate + ADP + H(+)</text>
        <dbReference type="Rhea" id="RHEA:27473"/>
        <dbReference type="ChEBI" id="CHEBI:15378"/>
        <dbReference type="ChEBI" id="CHEBI:30616"/>
        <dbReference type="ChEBI" id="CHEBI:60204"/>
        <dbReference type="ChEBI" id="CHEBI:60208"/>
        <dbReference type="ChEBI" id="CHEBI:456216"/>
        <dbReference type="EC" id="2.7.1.167"/>
    </reaction>
</comment>
<keyword evidence="9 11" id="KW-0119">Carbohydrate metabolism</keyword>
<protein>
    <recommendedName>
        <fullName evidence="11">Bifunctional protein HldE</fullName>
    </recommendedName>
    <domain>
        <recommendedName>
            <fullName evidence="11">D-beta-D-heptose 7-phosphate kinase</fullName>
            <ecNumber evidence="11">2.7.1.167</ecNumber>
        </recommendedName>
        <alternativeName>
            <fullName evidence="11">D-beta-D-heptose 7-phosphotransferase</fullName>
        </alternativeName>
        <alternativeName>
            <fullName evidence="11">D-glycero-beta-D-manno-heptose-7-phosphate kinase</fullName>
        </alternativeName>
    </domain>
    <domain>
        <recommendedName>
            <fullName evidence="11">D-beta-D-heptose 1-phosphate adenylyltransferase</fullName>
            <ecNumber evidence="11">2.7.7.70</ecNumber>
        </recommendedName>
        <alternativeName>
            <fullName evidence="11">D-glycero-beta-D-manno-heptose 1-phosphate adenylyltransferase</fullName>
        </alternativeName>
    </domain>
</protein>
<evidence type="ECO:0000313" key="15">
    <source>
        <dbReference type="Proteomes" id="UP000185678"/>
    </source>
</evidence>
<evidence type="ECO:0000256" key="9">
    <source>
        <dbReference type="ARBA" id="ARBA00023277"/>
    </source>
</evidence>
<keyword evidence="5 11" id="KW-0547">Nucleotide-binding</keyword>
<dbReference type="EC" id="2.7.7.70" evidence="11"/>
<dbReference type="GO" id="GO:0016773">
    <property type="term" value="F:phosphotransferase activity, alcohol group as acceptor"/>
    <property type="evidence" value="ECO:0007669"/>
    <property type="project" value="InterPro"/>
</dbReference>
<comment type="subunit">
    <text evidence="11">Homodimer.</text>
</comment>
<dbReference type="InterPro" id="IPR014729">
    <property type="entry name" value="Rossmann-like_a/b/a_fold"/>
</dbReference>
<dbReference type="GO" id="GO:0005829">
    <property type="term" value="C:cytosol"/>
    <property type="evidence" value="ECO:0007669"/>
    <property type="project" value="TreeGrafter"/>
</dbReference>
<dbReference type="Proteomes" id="UP000185678">
    <property type="component" value="Unassembled WGS sequence"/>
</dbReference>
<sequence>MTETHSRLASAVPLFTTAQVLCVGDIMLDRFVYGVVDRISPEAPIPVVRVTRETAMLGGSGNVVRNLVGLGAKVQFLSLVGDDAAASEVATMLGALPNVVPMLEVEQGRATSIKTRYIAGSQQLLRADQETIRPLTAHHEATLIANAEAILSGSTGAACTVVILSDYGKGVLTPLVIQKIIAAARQAGVPVIVDPKGRDYSLYAGATLVTPNRKELTEASDLPTGNDDDVIAAARVIIERCGIAGVLATRSQDGMTLVTGDELSPAGQVHHLPAEAREVFDVSGAGDTVIATMGAAMAAGLDLVDSAYLANIAAGIVVGKVGTAAVHADELVTALHHQDLDQAETRVLSLDQMAAQVERWKAQGLRVGFTNGCFDLLHPGHLSLLRQARAACDRLVVGVNADASVRRLKGETRPVQSEAARSAVLASLMMVDGVLIFGEDTPLEVITRLLPDVLVKGADYTVETVVGADLVIANGGQVVLAVLEPGQSTTNTIRRMTAETL</sequence>
<dbReference type="InterPro" id="IPR029056">
    <property type="entry name" value="Ribokinase-like"/>
</dbReference>
<feature type="region of interest" description="Ribokinase" evidence="11">
    <location>
        <begin position="1"/>
        <end position="341"/>
    </location>
</feature>
<evidence type="ECO:0000256" key="3">
    <source>
        <dbReference type="ARBA" id="ARBA00022679"/>
    </source>
</evidence>
<comment type="pathway">
    <text evidence="11">Nucleotide-sugar biosynthesis; ADP-L-glycero-beta-D-manno-heptose biosynthesis; ADP-L-glycero-beta-D-manno-heptose from D-glycero-beta-D-manno-heptose 7-phosphate: step 3/4.</text>
</comment>
<feature type="active site" evidence="11">
    <location>
        <position position="287"/>
    </location>
</feature>
<keyword evidence="3 11" id="KW-0808">Transferase</keyword>
<dbReference type="HAMAP" id="MF_01603">
    <property type="entry name" value="HldE"/>
    <property type="match status" value="1"/>
</dbReference>
<dbReference type="GO" id="GO:0005524">
    <property type="term" value="F:ATP binding"/>
    <property type="evidence" value="ECO:0007669"/>
    <property type="project" value="UniProtKB-UniRule"/>
</dbReference>
<comment type="similarity">
    <text evidence="11">In the C-terminal section; belongs to the cytidylyltransferase family.</text>
</comment>
<dbReference type="UniPathway" id="UPA00356">
    <property type="reaction ID" value="UER00437"/>
</dbReference>
<dbReference type="STRING" id="80876.SAMN05421779_102289"/>
<dbReference type="Pfam" id="PF01467">
    <property type="entry name" value="CTP_transf_like"/>
    <property type="match status" value="1"/>
</dbReference>
<evidence type="ECO:0000256" key="10">
    <source>
        <dbReference type="ARBA" id="ARBA00047428"/>
    </source>
</evidence>
<keyword evidence="7 11" id="KW-0067">ATP-binding</keyword>
<dbReference type="InterPro" id="IPR011913">
    <property type="entry name" value="RfaE_dom_I"/>
</dbReference>
<dbReference type="InterPro" id="IPR011914">
    <property type="entry name" value="RfaE_dom_II"/>
</dbReference>
<dbReference type="Gene3D" id="3.40.1190.20">
    <property type="match status" value="1"/>
</dbReference>
<evidence type="ECO:0000256" key="8">
    <source>
        <dbReference type="ARBA" id="ARBA00023268"/>
    </source>
</evidence>
<dbReference type="GO" id="GO:0033786">
    <property type="term" value="F:heptose-1-phosphate adenylyltransferase activity"/>
    <property type="evidence" value="ECO:0007669"/>
    <property type="project" value="UniProtKB-UniRule"/>
</dbReference>
<evidence type="ECO:0000313" key="14">
    <source>
        <dbReference type="EMBL" id="SIS48907.1"/>
    </source>
</evidence>
<feature type="binding site" evidence="11">
    <location>
        <begin position="212"/>
        <end position="215"/>
    </location>
    <ligand>
        <name>ATP</name>
        <dbReference type="ChEBI" id="CHEBI:30616"/>
    </ligand>
</feature>
<evidence type="ECO:0000259" key="13">
    <source>
        <dbReference type="Pfam" id="PF01467"/>
    </source>
</evidence>
<dbReference type="GO" id="GO:0033785">
    <property type="term" value="F:heptose 7-phosphate kinase activity"/>
    <property type="evidence" value="ECO:0007669"/>
    <property type="project" value="UniProtKB-UniRule"/>
</dbReference>
<dbReference type="SUPFAM" id="SSF52374">
    <property type="entry name" value="Nucleotidylyl transferase"/>
    <property type="match status" value="1"/>
</dbReference>
<comment type="similarity">
    <text evidence="11">In the N-terminal section; belongs to the carbohydrate kinase PfkB family.</text>
</comment>
<dbReference type="OrthoDB" id="9802794at2"/>
<comment type="catalytic activity">
    <reaction evidence="10 11">
        <text>D-glycero-beta-D-manno-heptose 1-phosphate + ATP + H(+) = ADP-D-glycero-beta-D-manno-heptose + diphosphate</text>
        <dbReference type="Rhea" id="RHEA:27465"/>
        <dbReference type="ChEBI" id="CHEBI:15378"/>
        <dbReference type="ChEBI" id="CHEBI:30616"/>
        <dbReference type="ChEBI" id="CHEBI:33019"/>
        <dbReference type="ChEBI" id="CHEBI:59967"/>
        <dbReference type="ChEBI" id="CHEBI:61593"/>
        <dbReference type="EC" id="2.7.7.70"/>
    </reaction>
</comment>
<comment type="function">
    <text evidence="2 11">Catalyzes the ADP transfer from ATP to D-glycero-beta-D-manno-heptose 1-phosphate, yielding ADP-D-glycero-beta-D-manno-heptose.</text>
</comment>
<evidence type="ECO:0000256" key="1">
    <source>
        <dbReference type="ARBA" id="ARBA00002319"/>
    </source>
</evidence>
<dbReference type="NCBIfam" id="TIGR00125">
    <property type="entry name" value="cyt_tran_rel"/>
    <property type="match status" value="1"/>
</dbReference>
<keyword evidence="15" id="KW-1185">Reference proteome</keyword>
<evidence type="ECO:0000256" key="11">
    <source>
        <dbReference type="HAMAP-Rule" id="MF_01603"/>
    </source>
</evidence>
<dbReference type="CDD" id="cd01172">
    <property type="entry name" value="RfaE_like"/>
    <property type="match status" value="1"/>
</dbReference>
<dbReference type="RefSeq" id="WP_076399175.1">
    <property type="nucleotide sequence ID" value="NZ_FTOA01000002.1"/>
</dbReference>
<name>A0A1N7JHV7_9PROT</name>
<dbReference type="Pfam" id="PF00294">
    <property type="entry name" value="PfkB"/>
    <property type="match status" value="1"/>
</dbReference>
<proteinExistence type="inferred from homology"/>
<dbReference type="PANTHER" id="PTHR46969:SF1">
    <property type="entry name" value="BIFUNCTIONAL PROTEIN HLDE"/>
    <property type="match status" value="1"/>
</dbReference>
<evidence type="ECO:0000256" key="4">
    <source>
        <dbReference type="ARBA" id="ARBA00022695"/>
    </source>
</evidence>
<organism evidence="14 15">
    <name type="scientific">Insolitispirillum peregrinum</name>
    <dbReference type="NCBI Taxonomy" id="80876"/>
    <lineage>
        <taxon>Bacteria</taxon>
        <taxon>Pseudomonadati</taxon>
        <taxon>Pseudomonadota</taxon>
        <taxon>Alphaproteobacteria</taxon>
        <taxon>Rhodospirillales</taxon>
        <taxon>Novispirillaceae</taxon>
        <taxon>Insolitispirillum</taxon>
    </lineage>
</organism>